<dbReference type="Proteomes" id="UP001219355">
    <property type="component" value="Chromosome 4"/>
</dbReference>
<keyword evidence="1" id="KW-0812">Transmembrane</keyword>
<dbReference type="PANTHER" id="PTHR28029:SF1">
    <property type="entry name" value="PROTEIN ILM1"/>
    <property type="match status" value="1"/>
</dbReference>
<dbReference type="Pfam" id="PF10311">
    <property type="entry name" value="Ilm1"/>
    <property type="match status" value="1"/>
</dbReference>
<feature type="chain" id="PRO_5042056099" evidence="2">
    <location>
        <begin position="22"/>
        <end position="220"/>
    </location>
</feature>
<proteinExistence type="predicted"/>
<keyword evidence="1" id="KW-0472">Membrane</keyword>
<organism evidence="3 4">
    <name type="scientific">Emydomyces testavorans</name>
    <dbReference type="NCBI Taxonomy" id="2070801"/>
    <lineage>
        <taxon>Eukaryota</taxon>
        <taxon>Fungi</taxon>
        <taxon>Dikarya</taxon>
        <taxon>Ascomycota</taxon>
        <taxon>Pezizomycotina</taxon>
        <taxon>Eurotiomycetes</taxon>
        <taxon>Eurotiomycetidae</taxon>
        <taxon>Onygenales</taxon>
        <taxon>Nannizziopsiaceae</taxon>
        <taxon>Emydomyces</taxon>
    </lineage>
</organism>
<evidence type="ECO:0000256" key="2">
    <source>
        <dbReference type="SAM" id="SignalP"/>
    </source>
</evidence>
<dbReference type="InterPro" id="IPR018815">
    <property type="entry name" value="Incr_loss_mito_DNA_1"/>
</dbReference>
<reference evidence="3" key="1">
    <citation type="submission" date="2023-03" db="EMBL/GenBank/DDBJ databases">
        <title>Emydomyces testavorans Genome Sequence.</title>
        <authorList>
            <person name="Hoyer L."/>
        </authorList>
    </citation>
    <scope>NUCLEOTIDE SEQUENCE</scope>
    <source>
        <strain evidence="3">16-2883</strain>
    </source>
</reference>
<sequence>MGHLSSQSFIKLHALFQFAFAVYLNWTPEVITDSGFVHSIEDELKIPSISFSAPPRSPFAYCGILLLVFAIIDLTLVVKLPTLNHILTIARCVRRDMPLSPAQPGTPPHRTASALKIASEISTLYHHSCVLLTTLRFWIFCFVSLDVCFSQESVWVGRIGPAAAATSAGGKWTAVEELKGKIVLGYAVMEILFSCWLFFALRDEERATENKLQRLISRVL</sequence>
<dbReference type="EMBL" id="CP120630">
    <property type="protein sequence ID" value="WEW60316.1"/>
    <property type="molecule type" value="Genomic_DNA"/>
</dbReference>
<protein>
    <submittedName>
        <fullName evidence="3">Uncharacterized protein</fullName>
    </submittedName>
</protein>
<keyword evidence="1" id="KW-1133">Transmembrane helix</keyword>
<gene>
    <name evidence="3" type="ORF">PRK78_005801</name>
</gene>
<keyword evidence="2" id="KW-0732">Signal</keyword>
<dbReference type="PANTHER" id="PTHR28029">
    <property type="entry name" value="PROTEIN ILM1"/>
    <property type="match status" value="1"/>
</dbReference>
<evidence type="ECO:0000256" key="1">
    <source>
        <dbReference type="SAM" id="Phobius"/>
    </source>
</evidence>
<keyword evidence="4" id="KW-1185">Reference proteome</keyword>
<accession>A0AAF0DK93</accession>
<evidence type="ECO:0000313" key="4">
    <source>
        <dbReference type="Proteomes" id="UP001219355"/>
    </source>
</evidence>
<evidence type="ECO:0000313" key="3">
    <source>
        <dbReference type="EMBL" id="WEW60316.1"/>
    </source>
</evidence>
<feature type="signal peptide" evidence="2">
    <location>
        <begin position="1"/>
        <end position="21"/>
    </location>
</feature>
<dbReference type="AlphaFoldDB" id="A0AAF0DK93"/>
<name>A0AAF0DK93_9EURO</name>
<feature type="transmembrane region" description="Helical" evidence="1">
    <location>
        <begin position="58"/>
        <end position="78"/>
    </location>
</feature>
<feature type="transmembrane region" description="Helical" evidence="1">
    <location>
        <begin position="182"/>
        <end position="201"/>
    </location>
</feature>